<comment type="caution">
    <text evidence="5">The sequence shown here is derived from an EMBL/GenBank/DDBJ whole genome shotgun (WGS) entry which is preliminary data.</text>
</comment>
<evidence type="ECO:0000256" key="3">
    <source>
        <dbReference type="ARBA" id="ARBA00022837"/>
    </source>
</evidence>
<name>A0A1V9XBT2_9ACAR</name>
<dbReference type="AlphaFoldDB" id="A0A1V9XBT2"/>
<reference evidence="5 6" key="1">
    <citation type="journal article" date="2017" name="Gigascience">
        <title>Draft genome of the honey bee ectoparasitic mite, Tropilaelaps mercedesae, is shaped by the parasitic life history.</title>
        <authorList>
            <person name="Dong X."/>
            <person name="Armstrong S.D."/>
            <person name="Xia D."/>
            <person name="Makepeace B.L."/>
            <person name="Darby A.C."/>
            <person name="Kadowaki T."/>
        </authorList>
    </citation>
    <scope>NUCLEOTIDE SEQUENCE [LARGE SCALE GENOMIC DNA]</scope>
    <source>
        <strain evidence="5">Wuxi-XJTLU</strain>
    </source>
</reference>
<dbReference type="FunCoup" id="A0A1V9XBT2">
    <property type="interactions" value="564"/>
</dbReference>
<gene>
    <name evidence="5" type="ORF">BIW11_11274</name>
</gene>
<dbReference type="Proteomes" id="UP000192247">
    <property type="component" value="Unassembled WGS sequence"/>
</dbReference>
<dbReference type="Pfam" id="PF13202">
    <property type="entry name" value="EF-hand_5"/>
    <property type="match status" value="1"/>
</dbReference>
<dbReference type="InterPro" id="IPR018247">
    <property type="entry name" value="EF_Hand_1_Ca_BS"/>
</dbReference>
<feature type="non-terminal residue" evidence="5">
    <location>
        <position position="1"/>
    </location>
</feature>
<dbReference type="SMART" id="SM00054">
    <property type="entry name" value="EFh"/>
    <property type="match status" value="2"/>
</dbReference>
<feature type="domain" description="EF-hand" evidence="4">
    <location>
        <begin position="198"/>
        <end position="233"/>
    </location>
</feature>
<dbReference type="InterPro" id="IPR002048">
    <property type="entry name" value="EF_hand_dom"/>
</dbReference>
<dbReference type="InParanoid" id="A0A1V9XBT2"/>
<sequence length="246" mass="27798">SIGKILPGSLPTHLNGVPLERDGDLNENFHNEILVGPKAVNETKLALGRVLNEVFVKADVDKNDLLDLLELQTWINAKVKEHFMLAAKENFFTFVSLDTDHNGRVSWEEFAQSSLVKKGYTKEEAAKSIKDLKGLPRRLKEQIMLDRAAWFEAATDPAGLNIDEFLTFRHPEHSHVSLLNMVTLQELLLYNDPMNALHAKREAQELIRKADANKDGKLSLKEVLNRSHIFIGSKAVNTAKNIHEEF</sequence>
<evidence type="ECO:0000313" key="5">
    <source>
        <dbReference type="EMBL" id="OQR70989.1"/>
    </source>
</evidence>
<organism evidence="5 6">
    <name type="scientific">Tropilaelaps mercedesae</name>
    <dbReference type="NCBI Taxonomy" id="418985"/>
    <lineage>
        <taxon>Eukaryota</taxon>
        <taxon>Metazoa</taxon>
        <taxon>Ecdysozoa</taxon>
        <taxon>Arthropoda</taxon>
        <taxon>Chelicerata</taxon>
        <taxon>Arachnida</taxon>
        <taxon>Acari</taxon>
        <taxon>Parasitiformes</taxon>
        <taxon>Mesostigmata</taxon>
        <taxon>Gamasina</taxon>
        <taxon>Dermanyssoidea</taxon>
        <taxon>Laelapidae</taxon>
        <taxon>Tropilaelaps</taxon>
    </lineage>
</organism>
<protein>
    <submittedName>
        <fullName evidence="5">Reticulocalbin-like</fullName>
    </submittedName>
</protein>
<evidence type="ECO:0000256" key="2">
    <source>
        <dbReference type="ARBA" id="ARBA00022737"/>
    </source>
</evidence>
<dbReference type="GO" id="GO:0005509">
    <property type="term" value="F:calcium ion binding"/>
    <property type="evidence" value="ECO:0007669"/>
    <property type="project" value="InterPro"/>
</dbReference>
<dbReference type="InterPro" id="IPR011992">
    <property type="entry name" value="EF-hand-dom_pair"/>
</dbReference>
<dbReference type="PROSITE" id="PS50222">
    <property type="entry name" value="EF_HAND_2"/>
    <property type="match status" value="1"/>
</dbReference>
<evidence type="ECO:0000313" key="6">
    <source>
        <dbReference type="Proteomes" id="UP000192247"/>
    </source>
</evidence>
<dbReference type="PROSITE" id="PS00018">
    <property type="entry name" value="EF_HAND_1"/>
    <property type="match status" value="3"/>
</dbReference>
<evidence type="ECO:0000259" key="4">
    <source>
        <dbReference type="PROSITE" id="PS50222"/>
    </source>
</evidence>
<dbReference type="GO" id="GO:0017156">
    <property type="term" value="P:calcium-ion regulated exocytosis"/>
    <property type="evidence" value="ECO:0007669"/>
    <property type="project" value="TreeGrafter"/>
</dbReference>
<dbReference type="EMBL" id="MNPL01015627">
    <property type="protein sequence ID" value="OQR70989.1"/>
    <property type="molecule type" value="Genomic_DNA"/>
</dbReference>
<evidence type="ECO:0000256" key="1">
    <source>
        <dbReference type="ARBA" id="ARBA00022723"/>
    </source>
</evidence>
<keyword evidence="3" id="KW-0106">Calcium</keyword>
<proteinExistence type="predicted"/>
<keyword evidence="6" id="KW-1185">Reference proteome</keyword>
<dbReference type="Pfam" id="PF13499">
    <property type="entry name" value="EF-hand_7"/>
    <property type="match status" value="1"/>
</dbReference>
<dbReference type="Gene3D" id="1.10.238.10">
    <property type="entry name" value="EF-hand"/>
    <property type="match status" value="2"/>
</dbReference>
<dbReference type="OrthoDB" id="9978834at2759"/>
<dbReference type="GO" id="GO:0005783">
    <property type="term" value="C:endoplasmic reticulum"/>
    <property type="evidence" value="ECO:0007669"/>
    <property type="project" value="TreeGrafter"/>
</dbReference>
<keyword evidence="1" id="KW-0479">Metal-binding</keyword>
<dbReference type="SUPFAM" id="SSF47473">
    <property type="entry name" value="EF-hand"/>
    <property type="match status" value="1"/>
</dbReference>
<dbReference type="PANTHER" id="PTHR10827:SF98">
    <property type="entry name" value="45 KDA CALCIUM-BINDING PROTEIN"/>
    <property type="match status" value="1"/>
</dbReference>
<keyword evidence="2" id="KW-0677">Repeat</keyword>
<accession>A0A1V9XBT2</accession>
<dbReference type="PANTHER" id="PTHR10827">
    <property type="entry name" value="RETICULOCALBIN"/>
    <property type="match status" value="1"/>
</dbReference>